<name>A0A0A8YB89_ARUDO</name>
<organism evidence="1">
    <name type="scientific">Arundo donax</name>
    <name type="common">Giant reed</name>
    <name type="synonym">Donax arundinaceus</name>
    <dbReference type="NCBI Taxonomy" id="35708"/>
    <lineage>
        <taxon>Eukaryota</taxon>
        <taxon>Viridiplantae</taxon>
        <taxon>Streptophyta</taxon>
        <taxon>Embryophyta</taxon>
        <taxon>Tracheophyta</taxon>
        <taxon>Spermatophyta</taxon>
        <taxon>Magnoliopsida</taxon>
        <taxon>Liliopsida</taxon>
        <taxon>Poales</taxon>
        <taxon>Poaceae</taxon>
        <taxon>PACMAD clade</taxon>
        <taxon>Arundinoideae</taxon>
        <taxon>Arundineae</taxon>
        <taxon>Arundo</taxon>
    </lineage>
</organism>
<protein>
    <submittedName>
        <fullName evidence="1">Uncharacterized protein</fullName>
    </submittedName>
</protein>
<dbReference type="EMBL" id="GBRH01277183">
    <property type="protein sequence ID" value="JAD20712.1"/>
    <property type="molecule type" value="Transcribed_RNA"/>
</dbReference>
<evidence type="ECO:0000313" key="1">
    <source>
        <dbReference type="EMBL" id="JAD20712.1"/>
    </source>
</evidence>
<accession>A0A0A8YB89</accession>
<proteinExistence type="predicted"/>
<reference evidence="1" key="2">
    <citation type="journal article" date="2015" name="Data Brief">
        <title>Shoot transcriptome of the giant reed, Arundo donax.</title>
        <authorList>
            <person name="Barrero R.A."/>
            <person name="Guerrero F.D."/>
            <person name="Moolhuijzen P."/>
            <person name="Goolsby J.A."/>
            <person name="Tidwell J."/>
            <person name="Bellgard S.E."/>
            <person name="Bellgard M.I."/>
        </authorList>
    </citation>
    <scope>NUCLEOTIDE SEQUENCE</scope>
    <source>
        <tissue evidence="1">Shoot tissue taken approximately 20 cm above the soil surface</tissue>
    </source>
</reference>
<sequence>MIINNGTWNSMEVYNLIKEYASNGNYGIWMR</sequence>
<reference evidence="1" key="1">
    <citation type="submission" date="2014-09" db="EMBL/GenBank/DDBJ databases">
        <authorList>
            <person name="Magalhaes I.L.F."/>
            <person name="Oliveira U."/>
            <person name="Santos F.R."/>
            <person name="Vidigal T.H.D.A."/>
            <person name="Brescovit A.D."/>
            <person name="Santos A.J."/>
        </authorList>
    </citation>
    <scope>NUCLEOTIDE SEQUENCE</scope>
    <source>
        <tissue evidence="1">Shoot tissue taken approximately 20 cm above the soil surface</tissue>
    </source>
</reference>
<dbReference type="AlphaFoldDB" id="A0A0A8YB89"/>